<dbReference type="CDD" id="cd00090">
    <property type="entry name" value="HTH_ARSR"/>
    <property type="match status" value="1"/>
</dbReference>
<dbReference type="eggNOG" id="COG1846">
    <property type="taxonomic scope" value="Bacteria"/>
</dbReference>
<comment type="caution">
    <text evidence="2">The sequence shown here is derived from an EMBL/GenBank/DDBJ whole genome shotgun (WGS) entry which is preliminary data.</text>
</comment>
<dbReference type="GO" id="GO:0003700">
    <property type="term" value="F:DNA-binding transcription factor activity"/>
    <property type="evidence" value="ECO:0007669"/>
    <property type="project" value="InterPro"/>
</dbReference>
<dbReference type="EMBL" id="BANR01000026">
    <property type="protein sequence ID" value="GAC50573.1"/>
    <property type="molecule type" value="Genomic_DNA"/>
</dbReference>
<dbReference type="GO" id="GO:0006950">
    <property type="term" value="P:response to stress"/>
    <property type="evidence" value="ECO:0007669"/>
    <property type="project" value="TreeGrafter"/>
</dbReference>
<dbReference type="OrthoDB" id="4379642at2"/>
<accession>L7KS96</accession>
<dbReference type="SUPFAM" id="SSF46785">
    <property type="entry name" value="Winged helix' DNA-binding domain"/>
    <property type="match status" value="1"/>
</dbReference>
<dbReference type="STRING" id="1220583.GOACH_26_00400"/>
<sequence>MLTNVNDSRVPSRATGAPVLTADQLALWQSFVDGGWALMAQVNSTFGAHGWTTTDLRLLEVLGTREQFGISELASTVHMGVSTVSRQIGRMIDTGDVVRVRSDLDGRHRLVRITDAGRDTLERITAVRDRVIREYVIDVLGEDDFTTICLAMRKVRTSWA</sequence>
<organism evidence="2 3">
    <name type="scientific">Gordonia aichiensis NBRC 108223</name>
    <dbReference type="NCBI Taxonomy" id="1220583"/>
    <lineage>
        <taxon>Bacteria</taxon>
        <taxon>Bacillati</taxon>
        <taxon>Actinomycetota</taxon>
        <taxon>Actinomycetes</taxon>
        <taxon>Mycobacteriales</taxon>
        <taxon>Gordoniaceae</taxon>
        <taxon>Gordonia</taxon>
    </lineage>
</organism>
<dbReference type="InterPro" id="IPR039422">
    <property type="entry name" value="MarR/SlyA-like"/>
</dbReference>
<evidence type="ECO:0000259" key="1">
    <source>
        <dbReference type="PROSITE" id="PS50995"/>
    </source>
</evidence>
<reference evidence="2 3" key="1">
    <citation type="submission" date="2012-12" db="EMBL/GenBank/DDBJ databases">
        <title>Whole genome shotgun sequence of Gordonia aichiensis NBRC 108223.</title>
        <authorList>
            <person name="Isaki-Nakamura S."/>
            <person name="Hosoyama A."/>
            <person name="Tsuchikane K."/>
            <person name="Ando Y."/>
            <person name="Baba S."/>
            <person name="Ohji S."/>
            <person name="Hamada M."/>
            <person name="Tamura T."/>
            <person name="Yamazoe A."/>
            <person name="Yamazaki S."/>
            <person name="Fujita N."/>
        </authorList>
    </citation>
    <scope>NUCLEOTIDE SEQUENCE [LARGE SCALE GENOMIC DNA]</scope>
    <source>
        <strain evidence="2 3">NBRC 108223</strain>
    </source>
</reference>
<dbReference type="InterPro" id="IPR000835">
    <property type="entry name" value="HTH_MarR-typ"/>
</dbReference>
<gene>
    <name evidence="2" type="ORF">GOACH_26_00400</name>
</gene>
<dbReference type="Pfam" id="PF01047">
    <property type="entry name" value="MarR"/>
    <property type="match status" value="1"/>
</dbReference>
<dbReference type="AlphaFoldDB" id="L7KS96"/>
<evidence type="ECO:0000313" key="2">
    <source>
        <dbReference type="EMBL" id="GAC50573.1"/>
    </source>
</evidence>
<dbReference type="PROSITE" id="PS50995">
    <property type="entry name" value="HTH_MARR_2"/>
    <property type="match status" value="1"/>
</dbReference>
<evidence type="ECO:0000313" key="3">
    <source>
        <dbReference type="Proteomes" id="UP000010988"/>
    </source>
</evidence>
<dbReference type="InterPro" id="IPR011991">
    <property type="entry name" value="ArsR-like_HTH"/>
</dbReference>
<dbReference type="PANTHER" id="PTHR33164">
    <property type="entry name" value="TRANSCRIPTIONAL REGULATOR, MARR FAMILY"/>
    <property type="match status" value="1"/>
</dbReference>
<dbReference type="Proteomes" id="UP000010988">
    <property type="component" value="Unassembled WGS sequence"/>
</dbReference>
<feature type="domain" description="HTH marR-type" evidence="1">
    <location>
        <begin position="24"/>
        <end position="157"/>
    </location>
</feature>
<dbReference type="InterPro" id="IPR036390">
    <property type="entry name" value="WH_DNA-bd_sf"/>
</dbReference>
<dbReference type="PANTHER" id="PTHR33164:SF43">
    <property type="entry name" value="HTH-TYPE TRANSCRIPTIONAL REPRESSOR YETL"/>
    <property type="match status" value="1"/>
</dbReference>
<dbReference type="Gene3D" id="1.10.10.10">
    <property type="entry name" value="Winged helix-like DNA-binding domain superfamily/Winged helix DNA-binding domain"/>
    <property type="match status" value="1"/>
</dbReference>
<keyword evidence="3" id="KW-1185">Reference proteome</keyword>
<dbReference type="InterPro" id="IPR036388">
    <property type="entry name" value="WH-like_DNA-bd_sf"/>
</dbReference>
<dbReference type="SMART" id="SM00347">
    <property type="entry name" value="HTH_MARR"/>
    <property type="match status" value="1"/>
</dbReference>
<protein>
    <submittedName>
        <fullName evidence="2">Putative MarR family transcriptional regulator</fullName>
    </submittedName>
</protein>
<proteinExistence type="predicted"/>
<name>L7KS96_9ACTN</name>